<dbReference type="PRINTS" id="PR01590">
    <property type="entry name" value="HTHFIS"/>
</dbReference>
<reference evidence="7 8" key="1">
    <citation type="submission" date="2020-08" db="EMBL/GenBank/DDBJ databases">
        <title>A Genomic Blueprint of the Chicken Gut Microbiome.</title>
        <authorList>
            <person name="Gilroy R."/>
            <person name="Ravi A."/>
            <person name="Getino M."/>
            <person name="Pursley I."/>
            <person name="Horton D.L."/>
            <person name="Alikhan N.-F."/>
            <person name="Baker D."/>
            <person name="Gharbi K."/>
            <person name="Hall N."/>
            <person name="Watson M."/>
            <person name="Adriaenssens E.M."/>
            <person name="Foster-Nyarko E."/>
            <person name="Jarju S."/>
            <person name="Secka A."/>
            <person name="Antonio M."/>
            <person name="Oren A."/>
            <person name="Chaudhuri R."/>
            <person name="La Ragione R.M."/>
            <person name="Hildebrand F."/>
            <person name="Pallen M.J."/>
        </authorList>
    </citation>
    <scope>NUCLEOTIDE SEQUENCE [LARGE SCALE GENOMIC DNA]</scope>
    <source>
        <strain evidence="7 8">Sa1YVA6</strain>
    </source>
</reference>
<name>A0ABR8XR53_9BACL</name>
<dbReference type="Gene3D" id="3.40.50.300">
    <property type="entry name" value="P-loop containing nucleotide triphosphate hydrolases"/>
    <property type="match status" value="1"/>
</dbReference>
<dbReference type="Proteomes" id="UP000600565">
    <property type="component" value="Unassembled WGS sequence"/>
</dbReference>
<dbReference type="Pfam" id="PF02954">
    <property type="entry name" value="HTH_8"/>
    <property type="match status" value="1"/>
</dbReference>
<dbReference type="PROSITE" id="PS50112">
    <property type="entry name" value="PAS"/>
    <property type="match status" value="1"/>
</dbReference>
<sequence>MNQVDLTSVFEFMIEKIETGLCAIDESGRVIVYNKKMRELTGESLDQITQRFLSQSLDFNLEENMLQKVLASGQGYKHVKQTFWNARGEEVTMMNDYYPYTLNDGTKIAIQFSHDITQQEFLMDRPLSRYGAPLTFDIITAVSKSMKQVIQQAKIAAYGRIPVMLVGESGTGKDMIAEGIHHELSEKNERFITLICRRNEDTLLAQIEKYIALEKNYTFFAERIEFLSDEAQNRIVELLEQHTDRNHVFIASIGEDPIDLIHQGSLSKNLYYLFSNLTIQVPALRDRREDIKPFVDDYFARRRIAYGISVKGLAPDVEEIFLNYDWPGNLKELEVLLDDISALLTTEEYVELIHIPAYFKWKLKQAEPVISEQQTLFDFSQKNIQPLDEYMRKVEDHYIAHALQLNNGNISQTAKALGIHRQGLQYRLKRK</sequence>
<dbReference type="InterPro" id="IPR000014">
    <property type="entry name" value="PAS"/>
</dbReference>
<dbReference type="PROSITE" id="PS00675">
    <property type="entry name" value="SIGMA54_INTERACT_1"/>
    <property type="match status" value="1"/>
</dbReference>
<feature type="domain" description="PAS" evidence="6">
    <location>
        <begin position="6"/>
        <end position="51"/>
    </location>
</feature>
<dbReference type="PANTHER" id="PTHR32071:SF74">
    <property type="entry name" value="TRANSCRIPTIONAL ACTIVATOR ROCR"/>
    <property type="match status" value="1"/>
</dbReference>
<dbReference type="Pfam" id="PF25601">
    <property type="entry name" value="AAA_lid_14"/>
    <property type="match status" value="1"/>
</dbReference>
<dbReference type="SUPFAM" id="SSF52540">
    <property type="entry name" value="P-loop containing nucleoside triphosphate hydrolases"/>
    <property type="match status" value="1"/>
</dbReference>
<comment type="caution">
    <text evidence="7">The sequence shown here is derived from an EMBL/GenBank/DDBJ whole genome shotgun (WGS) entry which is preliminary data.</text>
</comment>
<dbReference type="InterPro" id="IPR058031">
    <property type="entry name" value="AAA_lid_NorR"/>
</dbReference>
<accession>A0ABR8XR53</accession>
<feature type="domain" description="Sigma-54 factor interaction" evidence="5">
    <location>
        <begin position="139"/>
        <end position="342"/>
    </location>
</feature>
<evidence type="ECO:0000256" key="2">
    <source>
        <dbReference type="ARBA" id="ARBA00022840"/>
    </source>
</evidence>
<keyword evidence="8" id="KW-1185">Reference proteome</keyword>
<proteinExistence type="predicted"/>
<dbReference type="NCBIfam" id="TIGR00229">
    <property type="entry name" value="sensory_box"/>
    <property type="match status" value="1"/>
</dbReference>
<dbReference type="InterPro" id="IPR035965">
    <property type="entry name" value="PAS-like_dom_sf"/>
</dbReference>
<dbReference type="InterPro" id="IPR002197">
    <property type="entry name" value="HTH_Fis"/>
</dbReference>
<evidence type="ECO:0000313" key="7">
    <source>
        <dbReference type="EMBL" id="MBD8034431.1"/>
    </source>
</evidence>
<gene>
    <name evidence="7" type="ORF">H9632_15270</name>
</gene>
<protein>
    <submittedName>
        <fullName evidence="7">Sigma 54-interacting transcriptional regulator</fullName>
    </submittedName>
</protein>
<dbReference type="InterPro" id="IPR025662">
    <property type="entry name" value="Sigma_54_int_dom_ATP-bd_1"/>
</dbReference>
<dbReference type="InterPro" id="IPR027417">
    <property type="entry name" value="P-loop_NTPase"/>
</dbReference>
<keyword evidence="3" id="KW-0805">Transcription regulation</keyword>
<dbReference type="InterPro" id="IPR009057">
    <property type="entry name" value="Homeodomain-like_sf"/>
</dbReference>
<dbReference type="InterPro" id="IPR013767">
    <property type="entry name" value="PAS_fold"/>
</dbReference>
<dbReference type="SUPFAM" id="SSF55785">
    <property type="entry name" value="PYP-like sensor domain (PAS domain)"/>
    <property type="match status" value="1"/>
</dbReference>
<dbReference type="PROSITE" id="PS50045">
    <property type="entry name" value="SIGMA54_INTERACT_4"/>
    <property type="match status" value="1"/>
</dbReference>
<evidence type="ECO:0000259" key="6">
    <source>
        <dbReference type="PROSITE" id="PS50112"/>
    </source>
</evidence>
<dbReference type="CDD" id="cd00009">
    <property type="entry name" value="AAA"/>
    <property type="match status" value="1"/>
</dbReference>
<organism evidence="7 8">
    <name type="scientific">Solibacillus merdavium</name>
    <dbReference type="NCBI Taxonomy" id="2762218"/>
    <lineage>
        <taxon>Bacteria</taxon>
        <taxon>Bacillati</taxon>
        <taxon>Bacillota</taxon>
        <taxon>Bacilli</taxon>
        <taxon>Bacillales</taxon>
        <taxon>Caryophanaceae</taxon>
        <taxon>Solibacillus</taxon>
    </lineage>
</organism>
<dbReference type="Pfam" id="PF14532">
    <property type="entry name" value="Sigma54_activ_2"/>
    <property type="match status" value="1"/>
</dbReference>
<dbReference type="InterPro" id="IPR002078">
    <property type="entry name" value="Sigma_54_int"/>
</dbReference>
<evidence type="ECO:0000256" key="4">
    <source>
        <dbReference type="ARBA" id="ARBA00023163"/>
    </source>
</evidence>
<dbReference type="RefSeq" id="WP_191704930.1">
    <property type="nucleotide sequence ID" value="NZ_JACSPW010000016.1"/>
</dbReference>
<dbReference type="EMBL" id="JACSPW010000016">
    <property type="protein sequence ID" value="MBD8034431.1"/>
    <property type="molecule type" value="Genomic_DNA"/>
</dbReference>
<dbReference type="Gene3D" id="3.30.450.20">
    <property type="entry name" value="PAS domain"/>
    <property type="match status" value="1"/>
</dbReference>
<evidence type="ECO:0000256" key="3">
    <source>
        <dbReference type="ARBA" id="ARBA00023015"/>
    </source>
</evidence>
<evidence type="ECO:0000313" key="8">
    <source>
        <dbReference type="Proteomes" id="UP000600565"/>
    </source>
</evidence>
<evidence type="ECO:0000256" key="1">
    <source>
        <dbReference type="ARBA" id="ARBA00022741"/>
    </source>
</evidence>
<keyword evidence="2" id="KW-0067">ATP-binding</keyword>
<dbReference type="Gene3D" id="1.10.8.60">
    <property type="match status" value="1"/>
</dbReference>
<evidence type="ECO:0000259" key="5">
    <source>
        <dbReference type="PROSITE" id="PS50045"/>
    </source>
</evidence>
<dbReference type="Pfam" id="PF00989">
    <property type="entry name" value="PAS"/>
    <property type="match status" value="1"/>
</dbReference>
<keyword evidence="1" id="KW-0547">Nucleotide-binding</keyword>
<dbReference type="SUPFAM" id="SSF46689">
    <property type="entry name" value="Homeodomain-like"/>
    <property type="match status" value="1"/>
</dbReference>
<dbReference type="PANTHER" id="PTHR32071">
    <property type="entry name" value="TRANSCRIPTIONAL REGULATORY PROTEIN"/>
    <property type="match status" value="1"/>
</dbReference>
<keyword evidence="4" id="KW-0804">Transcription</keyword>
<dbReference type="Gene3D" id="1.10.10.60">
    <property type="entry name" value="Homeodomain-like"/>
    <property type="match status" value="1"/>
</dbReference>